<reference evidence="1 2" key="1">
    <citation type="journal article" date="2015" name="PLoS ONE">
        <title>Azotobacter Genomes: The Genome of Azotobacter chroococcum NCIMB 8003 (ATCC 4412).</title>
        <authorList>
            <person name="Robson R.L."/>
            <person name="Jones R."/>
            <person name="Robson R.M."/>
            <person name="Schwartz A."/>
            <person name="Richardson T.H."/>
        </authorList>
    </citation>
    <scope>NUCLEOTIDE SEQUENCE [LARGE SCALE GENOMIC DNA]</scope>
    <source>
        <strain evidence="1 2">NCIMB 8003</strain>
        <plasmid evidence="2">Plasmid pAcX50f</plasmid>
    </source>
</reference>
<sequence length="117" mass="12970">MYLITESGLNDKAPYDPALLAFIHEGDEIRNPYLSPCGRYEVDPVAAYGFEEVWTGGNCRALDLILPDGCVLRLTNEDGLCIPDPDEWESAIIGRLSSDHDEIAWCVLEEVPSTIGR</sequence>
<dbReference type="HOGENOM" id="CLU_2106876_0_0_6"/>
<dbReference type="Proteomes" id="UP000068210">
    <property type="component" value="Plasmid pAcX50f"/>
</dbReference>
<accession>A0A0C4WLP1</accession>
<dbReference type="KEGG" id="acx:Achr_f100"/>
<gene>
    <name evidence="1" type="ORF">Achr_f100</name>
</gene>
<dbReference type="AlphaFoldDB" id="A0A0C4WLP1"/>
<keyword evidence="1" id="KW-0614">Plasmid</keyword>
<dbReference type="EMBL" id="CP010421">
    <property type="protein sequence ID" value="AJE23708.1"/>
    <property type="molecule type" value="Genomic_DNA"/>
</dbReference>
<evidence type="ECO:0000313" key="2">
    <source>
        <dbReference type="Proteomes" id="UP000068210"/>
    </source>
</evidence>
<protein>
    <submittedName>
        <fullName evidence="1">Uncharacterized protein</fullName>
    </submittedName>
</protein>
<keyword evidence="2" id="KW-1185">Reference proteome</keyword>
<organism evidence="1 2">
    <name type="scientific">Azotobacter chroococcum NCIMB 8003</name>
    <dbReference type="NCBI Taxonomy" id="1328314"/>
    <lineage>
        <taxon>Bacteria</taxon>
        <taxon>Pseudomonadati</taxon>
        <taxon>Pseudomonadota</taxon>
        <taxon>Gammaproteobacteria</taxon>
        <taxon>Pseudomonadales</taxon>
        <taxon>Pseudomonadaceae</taxon>
        <taxon>Azotobacter</taxon>
    </lineage>
</organism>
<dbReference type="RefSeq" id="WP_040107275.1">
    <property type="nucleotide sequence ID" value="NZ_CP010421.1"/>
</dbReference>
<evidence type="ECO:0000313" key="1">
    <source>
        <dbReference type="EMBL" id="AJE23708.1"/>
    </source>
</evidence>
<proteinExistence type="predicted"/>
<geneLocation type="plasmid" evidence="1 2">
    <name>pAcX50f</name>
</geneLocation>
<name>A0A0C4WLP1_9GAMM</name>